<accession>A0AA87ZXI6</accession>
<dbReference type="PANTHER" id="PTHR22765">
    <property type="entry name" value="RING FINGER AND PROTEASE ASSOCIATED DOMAIN-CONTAINING"/>
    <property type="match status" value="1"/>
</dbReference>
<keyword evidence="1" id="KW-0479">Metal-binding</keyword>
<dbReference type="InterPro" id="IPR013083">
    <property type="entry name" value="Znf_RING/FYVE/PHD"/>
</dbReference>
<dbReference type="InterPro" id="IPR051826">
    <property type="entry name" value="E3_ubiquitin-ligase_domain"/>
</dbReference>
<dbReference type="PANTHER" id="PTHR22765:SF434">
    <property type="entry name" value="GB|AAD18119.1-RELATED"/>
    <property type="match status" value="1"/>
</dbReference>
<dbReference type="AlphaFoldDB" id="A0AA87ZXI6"/>
<keyword evidence="1" id="KW-0862">Zinc</keyword>
<dbReference type="Proteomes" id="UP001187192">
    <property type="component" value="Unassembled WGS sequence"/>
</dbReference>
<feature type="domain" description="RING-type" evidence="2">
    <location>
        <begin position="185"/>
        <end position="228"/>
    </location>
</feature>
<name>A0AA87ZXI6_FICCA</name>
<comment type="caution">
    <text evidence="3">The sequence shown here is derived from an EMBL/GenBank/DDBJ whole genome shotgun (WGS) entry which is preliminary data.</text>
</comment>
<proteinExistence type="predicted"/>
<sequence>MEPHYHIDHQREGFNVIVRPAPVRYDIVSDQQQAEDLPSAPPEEVLLTIRYRKTMTYWHRTRELGEMTILEKNEDKKETTLSHLFLIDLKCVHLSSRLLSSELSNLGIPPWRHEGVIERISRYAHQVGVKIQVEKNGRAVVLVPVVVDVLWDTFKWICLKCKKERERKEMLKGCRVNNFKDCANCAICLEEFGVGTKLFVVKTPCSHEFHEECLLAWLLKTPSCPLCRFDMSILID</sequence>
<dbReference type="GO" id="GO:0008270">
    <property type="term" value="F:zinc ion binding"/>
    <property type="evidence" value="ECO:0007669"/>
    <property type="project" value="UniProtKB-KW"/>
</dbReference>
<dbReference type="SMART" id="SM00184">
    <property type="entry name" value="RING"/>
    <property type="match status" value="1"/>
</dbReference>
<dbReference type="SUPFAM" id="SSF57850">
    <property type="entry name" value="RING/U-box"/>
    <property type="match status" value="1"/>
</dbReference>
<dbReference type="InterPro" id="IPR001841">
    <property type="entry name" value="Znf_RING"/>
</dbReference>
<dbReference type="Pfam" id="PF13639">
    <property type="entry name" value="zf-RING_2"/>
    <property type="match status" value="1"/>
</dbReference>
<organism evidence="3 4">
    <name type="scientific">Ficus carica</name>
    <name type="common">Common fig</name>
    <dbReference type="NCBI Taxonomy" id="3494"/>
    <lineage>
        <taxon>Eukaryota</taxon>
        <taxon>Viridiplantae</taxon>
        <taxon>Streptophyta</taxon>
        <taxon>Embryophyta</taxon>
        <taxon>Tracheophyta</taxon>
        <taxon>Spermatophyta</taxon>
        <taxon>Magnoliopsida</taxon>
        <taxon>eudicotyledons</taxon>
        <taxon>Gunneridae</taxon>
        <taxon>Pentapetalae</taxon>
        <taxon>rosids</taxon>
        <taxon>fabids</taxon>
        <taxon>Rosales</taxon>
        <taxon>Moraceae</taxon>
        <taxon>Ficeae</taxon>
        <taxon>Ficus</taxon>
    </lineage>
</organism>
<dbReference type="PROSITE" id="PS50089">
    <property type="entry name" value="ZF_RING_2"/>
    <property type="match status" value="1"/>
</dbReference>
<evidence type="ECO:0000313" key="4">
    <source>
        <dbReference type="Proteomes" id="UP001187192"/>
    </source>
</evidence>
<reference evidence="3" key="1">
    <citation type="submission" date="2023-07" db="EMBL/GenBank/DDBJ databases">
        <title>draft genome sequence of fig (Ficus carica).</title>
        <authorList>
            <person name="Takahashi T."/>
            <person name="Nishimura K."/>
        </authorList>
    </citation>
    <scope>NUCLEOTIDE SEQUENCE</scope>
</reference>
<protein>
    <recommendedName>
        <fullName evidence="2">RING-type domain-containing protein</fullName>
    </recommendedName>
</protein>
<keyword evidence="4" id="KW-1185">Reference proteome</keyword>
<dbReference type="EMBL" id="BTGU01000013">
    <property type="protein sequence ID" value="GMN41809.1"/>
    <property type="molecule type" value="Genomic_DNA"/>
</dbReference>
<dbReference type="GO" id="GO:0061630">
    <property type="term" value="F:ubiquitin protein ligase activity"/>
    <property type="evidence" value="ECO:0007669"/>
    <property type="project" value="TreeGrafter"/>
</dbReference>
<dbReference type="GO" id="GO:0006511">
    <property type="term" value="P:ubiquitin-dependent protein catabolic process"/>
    <property type="evidence" value="ECO:0007669"/>
    <property type="project" value="TreeGrafter"/>
</dbReference>
<gene>
    <name evidence="3" type="ORF">TIFTF001_011036</name>
</gene>
<evidence type="ECO:0000256" key="1">
    <source>
        <dbReference type="PROSITE-ProRule" id="PRU00175"/>
    </source>
</evidence>
<evidence type="ECO:0000259" key="2">
    <source>
        <dbReference type="PROSITE" id="PS50089"/>
    </source>
</evidence>
<evidence type="ECO:0000313" key="3">
    <source>
        <dbReference type="EMBL" id="GMN41809.1"/>
    </source>
</evidence>
<dbReference type="Gene3D" id="3.30.40.10">
    <property type="entry name" value="Zinc/RING finger domain, C3HC4 (zinc finger)"/>
    <property type="match status" value="1"/>
</dbReference>
<keyword evidence="1" id="KW-0863">Zinc-finger</keyword>